<dbReference type="AlphaFoldDB" id="Q2SEI7"/>
<dbReference type="Proteomes" id="UP000000238">
    <property type="component" value="Chromosome"/>
</dbReference>
<dbReference type="HOGENOM" id="CLU_1110191_0_0_6"/>
<dbReference type="EMBL" id="CP000155">
    <property type="protein sequence ID" value="ABC30937.1"/>
    <property type="molecule type" value="Genomic_DNA"/>
</dbReference>
<gene>
    <name evidence="1" type="ordered locus">HCH_04230</name>
</gene>
<accession>Q2SEI7</accession>
<protein>
    <submittedName>
        <fullName evidence="1">Uncharacterized protein</fullName>
    </submittedName>
</protein>
<keyword evidence="2" id="KW-1185">Reference proteome</keyword>
<dbReference type="RefSeq" id="WP_011398004.1">
    <property type="nucleotide sequence ID" value="NC_007645.1"/>
</dbReference>
<sequence length="296" mass="34184">MNPLALKLRELREPCVPLAPDFKNAKAMDISFSGSTLRVMLLDHKPSTAYEEHVKPKGGYDLFDSSQYKHADQEGFDYFQVLKRSCRFRGPLFTGYVAQLNTSLLIIKHKPTRPDFSLFNPHDFENTILSTLSAEYGNEILLGRSSYDAPIDWEVVKDFPVPCVTYEVRSGPHRDGWRNKYMAFPLRHEFYVRMSFHFEQSAVGKLNDQDRLINPMPLYELSQSIINSIKLELSPDAEKELEDVRSANPDAKLNEKVDPLKWTTPEDDAEWEHYCAEVEEKLKSMGRINKATQMEK</sequence>
<dbReference type="OrthoDB" id="5727024at2"/>
<organism evidence="1 2">
    <name type="scientific">Hahella chejuensis (strain KCTC 2396)</name>
    <dbReference type="NCBI Taxonomy" id="349521"/>
    <lineage>
        <taxon>Bacteria</taxon>
        <taxon>Pseudomonadati</taxon>
        <taxon>Pseudomonadota</taxon>
        <taxon>Gammaproteobacteria</taxon>
        <taxon>Oceanospirillales</taxon>
        <taxon>Hahellaceae</taxon>
        <taxon>Hahella</taxon>
    </lineage>
</organism>
<name>Q2SEI7_HAHCH</name>
<proteinExistence type="predicted"/>
<reference evidence="1 2" key="1">
    <citation type="journal article" date="2005" name="Nucleic Acids Res.">
        <title>Genomic blueprint of Hahella chejuensis, a marine microbe producing an algicidal agent.</title>
        <authorList>
            <person name="Jeong H."/>
            <person name="Yim J.H."/>
            <person name="Lee C."/>
            <person name="Choi S.-H."/>
            <person name="Park Y.K."/>
            <person name="Yoon S.H."/>
            <person name="Hur C.-G."/>
            <person name="Kang H.-Y."/>
            <person name="Kim D."/>
            <person name="Lee H.H."/>
            <person name="Park K.H."/>
            <person name="Park S.-H."/>
            <person name="Park H.-S."/>
            <person name="Lee H.K."/>
            <person name="Oh T.K."/>
            <person name="Kim J.F."/>
        </authorList>
    </citation>
    <scope>NUCLEOTIDE SEQUENCE [LARGE SCALE GENOMIC DNA]</scope>
    <source>
        <strain evidence="1 2">KCTC 2396</strain>
    </source>
</reference>
<evidence type="ECO:0000313" key="2">
    <source>
        <dbReference type="Proteomes" id="UP000000238"/>
    </source>
</evidence>
<evidence type="ECO:0000313" key="1">
    <source>
        <dbReference type="EMBL" id="ABC30937.1"/>
    </source>
</evidence>
<dbReference type="KEGG" id="hch:HCH_04230"/>
<dbReference type="eggNOG" id="ENOG50342IB">
    <property type="taxonomic scope" value="Bacteria"/>
</dbReference>
<dbReference type="STRING" id="349521.HCH_04230"/>